<evidence type="ECO:0000256" key="6">
    <source>
        <dbReference type="ARBA" id="ARBA00022840"/>
    </source>
</evidence>
<dbReference type="GO" id="GO:0005886">
    <property type="term" value="C:plasma membrane"/>
    <property type="evidence" value="ECO:0007669"/>
    <property type="project" value="UniProtKB-SubCell"/>
</dbReference>
<dbReference type="Pfam" id="PF12538">
    <property type="entry name" value="FtsK_SpoIIIE_N"/>
    <property type="match status" value="1"/>
</dbReference>
<keyword evidence="5 9" id="KW-0547">Nucleotide-binding</keyword>
<dbReference type="GO" id="GO:0003677">
    <property type="term" value="F:DNA binding"/>
    <property type="evidence" value="ECO:0007669"/>
    <property type="project" value="InterPro"/>
</dbReference>
<keyword evidence="8 10" id="KW-0472">Membrane</keyword>
<dbReference type="CDD" id="cd01127">
    <property type="entry name" value="TrwB_TraG_TraD_VirD4"/>
    <property type="match status" value="1"/>
</dbReference>
<dbReference type="PATRIC" id="fig|1459.3.peg.331"/>
<evidence type="ECO:0000256" key="2">
    <source>
        <dbReference type="ARBA" id="ARBA00022475"/>
    </source>
</evidence>
<evidence type="ECO:0000256" key="8">
    <source>
        <dbReference type="ARBA" id="ARBA00023136"/>
    </source>
</evidence>
<feature type="binding site" evidence="9">
    <location>
        <begin position="678"/>
        <end position="685"/>
    </location>
    <ligand>
        <name>ATP</name>
        <dbReference type="ChEBI" id="CHEBI:30616"/>
    </ligand>
</feature>
<keyword evidence="4" id="KW-0677">Repeat</keyword>
<dbReference type="Proteomes" id="UP000037109">
    <property type="component" value="Unassembled WGS sequence"/>
</dbReference>
<keyword evidence="7 10" id="KW-1133">Transmembrane helix</keyword>
<keyword evidence="2" id="KW-1003">Cell membrane</keyword>
<name>A0A0M0G7Y3_SPOGL</name>
<organism evidence="12 13">
    <name type="scientific">Sporosarcina globispora</name>
    <name type="common">Bacillus globisporus</name>
    <dbReference type="NCBI Taxonomy" id="1459"/>
    <lineage>
        <taxon>Bacteria</taxon>
        <taxon>Bacillati</taxon>
        <taxon>Bacillota</taxon>
        <taxon>Bacilli</taxon>
        <taxon>Bacillales</taxon>
        <taxon>Caryophanaceae</taxon>
        <taxon>Sporosarcina</taxon>
    </lineage>
</organism>
<evidence type="ECO:0000313" key="12">
    <source>
        <dbReference type="EMBL" id="KON85647.1"/>
    </source>
</evidence>
<keyword evidence="6 9" id="KW-0067">ATP-binding</keyword>
<dbReference type="InterPro" id="IPR027417">
    <property type="entry name" value="P-loop_NTPase"/>
</dbReference>
<dbReference type="InterPro" id="IPR022206">
    <property type="entry name" value="Firmicutes_EssC_N"/>
</dbReference>
<sequence length="1490" mass="170477">MEQLWLFYSDYCQQLSIPIEKNGRITIGPELEQLVTIREFPFTKGAVSIERHDSSYEVRQNESVLGKLNDGQPFRQNDEGKTLTIIVTSENINSQTYYSGYQKEIEFSSENPEAEIYKKNGMLMDESYSFELIKTEKGWMAEPGSGQLYINGKRAGERVSLEIGDVLFFPFMAIRLLEEDLFQIDSFESYESKLPITFKPQSEMAKKYPLYRRTPRMIYEMPDEKVSLSFPSQEPDDSNRGLWLIIMPPLIMLVVMGIVALIQPRGIFIIISMVMFMTTLVTSTVQYFKDKSNQKKRKERRQRVYTAYLEEKRKELQALSDQQKHVLEFHFPSFERMKYFTSHISDRIWERPLESFDFLQFRLGTGNVPASYEVKVSSGDMANREIDDLLEQSQQMERVYKEVRNVPVVADLAKGPIGLIGKDSVVKNEIHQIIGQLAFFHSYHDVRFVFIFNEKEYKKWEWLKWLPHFQMPHAHAKGLIYNEQTRDQLLSSIYEILRERDLDEHKEKQVYSPHLVFIIANQQLIADHVILEYLEGDHSNMGISVIFAADSKESLHDNIQTLVRYVNQEEGDILIQDKKAVSIPFELDAHQKKGNEEFSRLLRTLDHQVGMTNSIPNSVSFLEMMKVKEVGKLPIKQNWLTKESSKSLAVPIGLKGKEDLSLLNLHEKAHGPHGLLAGTTGSGKSEFLQTYILSLAVHFHPHEVAFLLIDYKGGGMAQPFKNMPHLLGTITNIEGSKNFSSRALASIKSELKRRQRLFDQYQVNHINDYTDLYKNKMAKEPLPHLFLISDEFAELKSEEPEFIRELVSAARIGRSLGVHLILATQKPGGVIDEQIWSNARFRVALKVQDTDDSREIIKNGDAAAITVTGRGYLQVGNNEVYELFQSAWSGAPYLDDSSETEDEIAIVTDLGLVPLSDVNSRQGKKKGGKTEIEAVVEEIEATQSSLGIRKLRSPWLPPLEERLSRKLHRAAENHEIHLGMVDEPEKQSQYPISYQIIEDGNVGVFGSSGYGKSHTIMTMLLSIAEKLSPEEAHYYIFDFGNGSLLPLRQLPHTADFFLMDEERKIEKFMNLVKDEIARRKLLFQQQEVSGIKMYNSLSSEKLPLVYITFDNFDLVKEEMQELETQINQIARDGQSLGIYMIFAATRINSIRQSLMNNLKTKVVHYLMDSSEAYTVLGRVPFAPEPIPGRAIIKMEEAYFSQVFLPGDGKDDFEIMEAIREDIQELKEKYKDCRQPEEVPMLPAELNTVNFTRYTTGAVQPGLVPIGLDEESVKPVYVNFNKTKHCIILGQAQKGKTNVLKLMINHMLGQEAESVGIFDSFDRGLSSYASEEKSVYIETKEQISDWVAQSEEHVSLREKEYLNAIQHGKTDIEFTPIVLAVDGYSRFAQTLDNSLQERMARLMKNGSHLGFSVIVTGSNNELTKGYDSLTAEIKQIRQAIVLMKKSEQTLFTLPYDRKEAEIQPGYGYYVINGKELKIQIPLCATERKVLA</sequence>
<evidence type="ECO:0000256" key="1">
    <source>
        <dbReference type="ARBA" id="ARBA00004651"/>
    </source>
</evidence>
<dbReference type="InterPro" id="IPR050206">
    <property type="entry name" value="FtsK/SpoIIIE/SftA"/>
</dbReference>
<dbReference type="STRING" id="1459.AF332_01495"/>
<evidence type="ECO:0000256" key="10">
    <source>
        <dbReference type="SAM" id="Phobius"/>
    </source>
</evidence>
<evidence type="ECO:0000313" key="13">
    <source>
        <dbReference type="Proteomes" id="UP000037109"/>
    </source>
</evidence>
<dbReference type="PANTHER" id="PTHR22683">
    <property type="entry name" value="SPORULATION PROTEIN RELATED"/>
    <property type="match status" value="1"/>
</dbReference>
<feature type="domain" description="FtsK" evidence="11">
    <location>
        <begin position="989"/>
        <end position="1173"/>
    </location>
</feature>
<dbReference type="RefSeq" id="WP_053433042.1">
    <property type="nucleotide sequence ID" value="NZ_LGUF01000007.1"/>
</dbReference>
<feature type="binding site" evidence="9">
    <location>
        <begin position="1006"/>
        <end position="1013"/>
    </location>
    <ligand>
        <name>ATP</name>
        <dbReference type="ChEBI" id="CHEBI:30616"/>
    </ligand>
</feature>
<feature type="transmembrane region" description="Helical" evidence="10">
    <location>
        <begin position="267"/>
        <end position="288"/>
    </location>
</feature>
<keyword evidence="3 10" id="KW-0812">Transmembrane</keyword>
<keyword evidence="13" id="KW-1185">Reference proteome</keyword>
<dbReference type="PANTHER" id="PTHR22683:SF1">
    <property type="entry name" value="TYPE VII SECRETION SYSTEM PROTEIN ESSC"/>
    <property type="match status" value="1"/>
</dbReference>
<dbReference type="InterPro" id="IPR023839">
    <property type="entry name" value="Firmicutes_EssC_C"/>
</dbReference>
<evidence type="ECO:0000259" key="11">
    <source>
        <dbReference type="PROSITE" id="PS50901"/>
    </source>
</evidence>
<dbReference type="OrthoDB" id="9807790at2"/>
<dbReference type="Gene3D" id="3.40.50.300">
    <property type="entry name" value="P-loop containing nucleotide triphosphate hydrolases"/>
    <property type="match status" value="3"/>
</dbReference>
<comment type="subcellular location">
    <subcellularLocation>
        <location evidence="1">Cell membrane</location>
        <topology evidence="1">Multi-pass membrane protein</topology>
    </subcellularLocation>
</comment>
<dbReference type="InterPro" id="IPR002543">
    <property type="entry name" value="FtsK_dom"/>
</dbReference>
<dbReference type="PROSITE" id="PS50901">
    <property type="entry name" value="FTSK"/>
    <property type="match status" value="2"/>
</dbReference>
<protein>
    <submittedName>
        <fullName evidence="12">Cell division protein FtsK</fullName>
    </submittedName>
</protein>
<comment type="caution">
    <text evidence="12">The sequence shown here is derived from an EMBL/GenBank/DDBJ whole genome shotgun (WGS) entry which is preliminary data.</text>
</comment>
<dbReference type="GO" id="GO:0051301">
    <property type="term" value="P:cell division"/>
    <property type="evidence" value="ECO:0007669"/>
    <property type="project" value="UniProtKB-KW"/>
</dbReference>
<evidence type="ECO:0000256" key="3">
    <source>
        <dbReference type="ARBA" id="ARBA00022692"/>
    </source>
</evidence>
<reference evidence="13" key="1">
    <citation type="submission" date="2015-07" db="EMBL/GenBank/DDBJ databases">
        <title>Fjat-10036 dsm4.</title>
        <authorList>
            <person name="Liu B."/>
            <person name="Wang J."/>
            <person name="Zhu Y."/>
            <person name="Liu G."/>
            <person name="Chen Q."/>
            <person name="Chen Z."/>
            <person name="Lan J."/>
            <person name="Che J."/>
            <person name="Ge C."/>
            <person name="Shi H."/>
            <person name="Pan Z."/>
            <person name="Liu X."/>
        </authorList>
    </citation>
    <scope>NUCLEOTIDE SEQUENCE [LARGE SCALE GENOMIC DNA]</scope>
    <source>
        <strain evidence="13">DSM 4</strain>
    </source>
</reference>
<feature type="transmembrane region" description="Helical" evidence="10">
    <location>
        <begin position="241"/>
        <end position="262"/>
    </location>
</feature>
<evidence type="ECO:0000256" key="4">
    <source>
        <dbReference type="ARBA" id="ARBA00022737"/>
    </source>
</evidence>
<dbReference type="EMBL" id="LGUF01000007">
    <property type="protein sequence ID" value="KON85647.1"/>
    <property type="molecule type" value="Genomic_DNA"/>
</dbReference>
<dbReference type="SUPFAM" id="SSF52540">
    <property type="entry name" value="P-loop containing nucleoside triphosphate hydrolases"/>
    <property type="match status" value="3"/>
</dbReference>
<dbReference type="Pfam" id="PF01580">
    <property type="entry name" value="FtsK_SpoIIIE"/>
    <property type="match status" value="2"/>
</dbReference>
<dbReference type="NCBIfam" id="TIGR03928">
    <property type="entry name" value="T7_EssCb_Firm"/>
    <property type="match status" value="1"/>
</dbReference>
<proteinExistence type="predicted"/>
<feature type="domain" description="FtsK" evidence="11">
    <location>
        <begin position="657"/>
        <end position="854"/>
    </location>
</feature>
<dbReference type="GO" id="GO:0005524">
    <property type="term" value="F:ATP binding"/>
    <property type="evidence" value="ECO:0007669"/>
    <property type="project" value="UniProtKB-UniRule"/>
</dbReference>
<accession>A0A0M0G7Y3</accession>
<keyword evidence="12" id="KW-0131">Cell cycle</keyword>
<keyword evidence="12" id="KW-0132">Cell division</keyword>
<gene>
    <name evidence="12" type="ORF">AF332_01495</name>
</gene>
<evidence type="ECO:0000256" key="7">
    <source>
        <dbReference type="ARBA" id="ARBA00022989"/>
    </source>
</evidence>
<evidence type="ECO:0000256" key="9">
    <source>
        <dbReference type="PROSITE-ProRule" id="PRU00289"/>
    </source>
</evidence>
<evidence type="ECO:0000256" key="5">
    <source>
        <dbReference type="ARBA" id="ARBA00022741"/>
    </source>
</evidence>